<evidence type="ECO:0000256" key="2">
    <source>
        <dbReference type="ARBA" id="ARBA00010199"/>
    </source>
</evidence>
<dbReference type="Proteomes" id="UP000288805">
    <property type="component" value="Unassembled WGS sequence"/>
</dbReference>
<reference evidence="7 8" key="1">
    <citation type="journal article" date="2018" name="PLoS Genet.">
        <title>Population sequencing reveals clonal diversity and ancestral inbreeding in the grapevine cultivar Chardonnay.</title>
        <authorList>
            <person name="Roach M.J."/>
            <person name="Johnson D.L."/>
            <person name="Bohlmann J."/>
            <person name="van Vuuren H.J."/>
            <person name="Jones S.J."/>
            <person name="Pretorius I.S."/>
            <person name="Schmidt S.A."/>
            <person name="Borneman A.R."/>
        </authorList>
    </citation>
    <scope>NUCLEOTIDE SEQUENCE [LARGE SCALE GENOMIC DNA]</scope>
    <source>
        <strain evidence="8">cv. Chardonnay</strain>
        <tissue evidence="7">Leaf</tissue>
    </source>
</reference>
<dbReference type="Pfam" id="PF01554">
    <property type="entry name" value="MatE"/>
    <property type="match status" value="2"/>
</dbReference>
<evidence type="ECO:0000256" key="6">
    <source>
        <dbReference type="SAM" id="Phobius"/>
    </source>
</evidence>
<comment type="similarity">
    <text evidence="2">Belongs to the multi antimicrobial extrusion (MATE) (TC 2.A.66.1) family.</text>
</comment>
<comment type="subcellular location">
    <subcellularLocation>
        <location evidence="1">Membrane</location>
        <topology evidence="1">Multi-pass membrane protein</topology>
    </subcellularLocation>
</comment>
<feature type="transmembrane region" description="Helical" evidence="6">
    <location>
        <begin position="118"/>
        <end position="139"/>
    </location>
</feature>
<evidence type="ECO:0000313" key="7">
    <source>
        <dbReference type="EMBL" id="RVW29818.1"/>
    </source>
</evidence>
<evidence type="ECO:0000313" key="8">
    <source>
        <dbReference type="Proteomes" id="UP000288805"/>
    </source>
</evidence>
<evidence type="ECO:0000256" key="5">
    <source>
        <dbReference type="ARBA" id="ARBA00023136"/>
    </source>
</evidence>
<protein>
    <submittedName>
        <fullName evidence="7">Protein detoxification 16</fullName>
    </submittedName>
</protein>
<feature type="transmembrane region" description="Helical" evidence="6">
    <location>
        <begin position="278"/>
        <end position="298"/>
    </location>
</feature>
<accession>A0A438D2W5</accession>
<dbReference type="EMBL" id="QGNW01001824">
    <property type="protein sequence ID" value="RVW29818.1"/>
    <property type="molecule type" value="Genomic_DNA"/>
</dbReference>
<keyword evidence="4 6" id="KW-1133">Transmembrane helix</keyword>
<feature type="transmembrane region" description="Helical" evidence="6">
    <location>
        <begin position="57"/>
        <end position="82"/>
    </location>
</feature>
<sequence length="372" mass="40493">MKNMAFTILGNNPERSGIEQFGMIILGDGMGSALDTFCGQSFGAKQYHMLGIHKQRAMVVLLLVSIPVAFIWSNTGYILASLGQDPEISAEAGLYARFMIPSIFAFALLQWLRNKGAALANAISCWMNVLLLAIYVRISPSCKKTWMGFSREAMHDVPKFLRLAIPSAVMICLETWSFEMMVLLSGLLPNPKLETSALSISLNICSVIYMIPLGLSGAISVRVSNELGAGRPQSARLAIYVVLFMVTIEGVLVATILISGHKFWGYSYSNEEKVVKYVGEIMVLVAVSHFWDGIQSVLSGMVRGSGKQKIGALINLGAYYLVGIPFGALLAFVYHIGGKGLWTGIMVSLFMQAAKKATDRVHHDSIVPVNVA</sequence>
<feature type="transmembrane region" description="Helical" evidence="6">
    <location>
        <begin position="310"/>
        <end position="336"/>
    </location>
</feature>
<feature type="transmembrane region" description="Helical" evidence="6">
    <location>
        <begin position="198"/>
        <end position="216"/>
    </location>
</feature>
<name>A0A438D2W5_VITVI</name>
<feature type="transmembrane region" description="Helical" evidence="6">
    <location>
        <begin position="94"/>
        <end position="112"/>
    </location>
</feature>
<gene>
    <name evidence="7" type="primary">DTX16_21</name>
    <name evidence="7" type="ORF">CK203_087383</name>
</gene>
<evidence type="ECO:0000256" key="4">
    <source>
        <dbReference type="ARBA" id="ARBA00022989"/>
    </source>
</evidence>
<dbReference type="InterPro" id="IPR045069">
    <property type="entry name" value="MATE_euk"/>
</dbReference>
<feature type="transmembrane region" description="Helical" evidence="6">
    <location>
        <begin position="237"/>
        <end position="258"/>
    </location>
</feature>
<evidence type="ECO:0000256" key="3">
    <source>
        <dbReference type="ARBA" id="ARBA00022692"/>
    </source>
</evidence>
<evidence type="ECO:0000256" key="1">
    <source>
        <dbReference type="ARBA" id="ARBA00004141"/>
    </source>
</evidence>
<feature type="transmembrane region" description="Helical" evidence="6">
    <location>
        <begin position="160"/>
        <end position="178"/>
    </location>
</feature>
<dbReference type="GO" id="GO:0016020">
    <property type="term" value="C:membrane"/>
    <property type="evidence" value="ECO:0007669"/>
    <property type="project" value="UniProtKB-SubCell"/>
</dbReference>
<dbReference type="GO" id="GO:0015297">
    <property type="term" value="F:antiporter activity"/>
    <property type="evidence" value="ECO:0007669"/>
    <property type="project" value="InterPro"/>
</dbReference>
<dbReference type="NCBIfam" id="TIGR00797">
    <property type="entry name" value="matE"/>
    <property type="match status" value="1"/>
</dbReference>
<dbReference type="CDD" id="cd13132">
    <property type="entry name" value="MATE_eukaryotic"/>
    <property type="match status" value="1"/>
</dbReference>
<comment type="caution">
    <text evidence="7">The sequence shown here is derived from an EMBL/GenBank/DDBJ whole genome shotgun (WGS) entry which is preliminary data.</text>
</comment>
<dbReference type="InterPro" id="IPR002528">
    <property type="entry name" value="MATE_fam"/>
</dbReference>
<proteinExistence type="inferred from homology"/>
<dbReference type="GO" id="GO:0042910">
    <property type="term" value="F:xenobiotic transmembrane transporter activity"/>
    <property type="evidence" value="ECO:0007669"/>
    <property type="project" value="InterPro"/>
</dbReference>
<dbReference type="PANTHER" id="PTHR11206">
    <property type="entry name" value="MULTIDRUG RESISTANCE PROTEIN"/>
    <property type="match status" value="1"/>
</dbReference>
<keyword evidence="3 6" id="KW-0812">Transmembrane</keyword>
<organism evidence="7 8">
    <name type="scientific">Vitis vinifera</name>
    <name type="common">Grape</name>
    <dbReference type="NCBI Taxonomy" id="29760"/>
    <lineage>
        <taxon>Eukaryota</taxon>
        <taxon>Viridiplantae</taxon>
        <taxon>Streptophyta</taxon>
        <taxon>Embryophyta</taxon>
        <taxon>Tracheophyta</taxon>
        <taxon>Spermatophyta</taxon>
        <taxon>Magnoliopsida</taxon>
        <taxon>eudicotyledons</taxon>
        <taxon>Gunneridae</taxon>
        <taxon>Pentapetalae</taxon>
        <taxon>rosids</taxon>
        <taxon>Vitales</taxon>
        <taxon>Vitaceae</taxon>
        <taxon>Viteae</taxon>
        <taxon>Vitis</taxon>
    </lineage>
</organism>
<dbReference type="AlphaFoldDB" id="A0A438D2W5"/>
<keyword evidence="5 6" id="KW-0472">Membrane</keyword>
<dbReference type="GO" id="GO:1990961">
    <property type="term" value="P:xenobiotic detoxification by transmembrane export across the plasma membrane"/>
    <property type="evidence" value="ECO:0007669"/>
    <property type="project" value="InterPro"/>
</dbReference>